<comment type="pathway">
    <text evidence="2">Ketone metabolism; succinyl-CoA degradation; acetoacetyl-CoA from succinyl-CoA: step 1/1.</text>
</comment>
<dbReference type="OMA" id="MQVNQFG"/>
<dbReference type="PIRSF" id="PIRSF000858">
    <property type="entry name" value="SCOT-t"/>
    <property type="match status" value="1"/>
</dbReference>
<dbReference type="SMART" id="SM00882">
    <property type="entry name" value="CoA_trans"/>
    <property type="match status" value="2"/>
</dbReference>
<dbReference type="PANTHER" id="PTHR13707">
    <property type="entry name" value="KETOACID-COENZYME A TRANSFERASE"/>
    <property type="match status" value="1"/>
</dbReference>
<dbReference type="NCBIfam" id="TIGR02429">
    <property type="entry name" value="pcaI_scoA_fam"/>
    <property type="match status" value="1"/>
</dbReference>
<comment type="similarity">
    <text evidence="2">Belongs to the 3-oxoacid CoA-transferase family.</text>
</comment>
<dbReference type="InterPro" id="IPR014388">
    <property type="entry name" value="3-oxoacid_CoA-transferase"/>
</dbReference>
<dbReference type="InterPro" id="IPR012792">
    <property type="entry name" value="3-oxoacid_CoA-transf_A"/>
</dbReference>
<proteinExistence type="inferred from homology"/>
<dbReference type="EC" id="2.8.3.5" evidence="2"/>
<dbReference type="PANTHER" id="PTHR13707:SF23">
    <property type="entry name" value="SUCCINYL-COA:3-KETOACID-COENZYME A TRANSFERASE"/>
    <property type="match status" value="1"/>
</dbReference>
<comment type="caution">
    <text evidence="3">The sequence shown here is derived from an EMBL/GenBank/DDBJ whole genome shotgun (WGS) entry which is preliminary data.</text>
</comment>
<dbReference type="AlphaFoldDB" id="A0A8S1N3X4"/>
<comment type="catalytic activity">
    <reaction evidence="2">
        <text>a 3-oxo acid + succinyl-CoA = a 3-oxoacyl-CoA + succinate</text>
        <dbReference type="Rhea" id="RHEA:24564"/>
        <dbReference type="ChEBI" id="CHEBI:30031"/>
        <dbReference type="ChEBI" id="CHEBI:35973"/>
        <dbReference type="ChEBI" id="CHEBI:57292"/>
        <dbReference type="ChEBI" id="CHEBI:90726"/>
        <dbReference type="EC" id="2.8.3.5"/>
    </reaction>
</comment>
<dbReference type="EMBL" id="CAJJDM010000083">
    <property type="protein sequence ID" value="CAD8088037.1"/>
    <property type="molecule type" value="Genomic_DNA"/>
</dbReference>
<dbReference type="Pfam" id="PF01144">
    <property type="entry name" value="CoA_trans"/>
    <property type="match status" value="2"/>
</dbReference>
<organism evidence="3 4">
    <name type="scientific">Paramecium primaurelia</name>
    <dbReference type="NCBI Taxonomy" id="5886"/>
    <lineage>
        <taxon>Eukaryota</taxon>
        <taxon>Sar</taxon>
        <taxon>Alveolata</taxon>
        <taxon>Ciliophora</taxon>
        <taxon>Intramacronucleata</taxon>
        <taxon>Oligohymenophorea</taxon>
        <taxon>Peniculida</taxon>
        <taxon>Parameciidae</taxon>
        <taxon>Paramecium</taxon>
    </lineage>
</organism>
<evidence type="ECO:0000256" key="1">
    <source>
        <dbReference type="ARBA" id="ARBA00022679"/>
    </source>
</evidence>
<evidence type="ECO:0000256" key="2">
    <source>
        <dbReference type="PIRNR" id="PIRNR000858"/>
    </source>
</evidence>
<evidence type="ECO:0000313" key="4">
    <source>
        <dbReference type="Proteomes" id="UP000688137"/>
    </source>
</evidence>
<dbReference type="InterPro" id="IPR004165">
    <property type="entry name" value="CoA_trans_fam_I"/>
</dbReference>
<gene>
    <name evidence="3" type="ORF">PPRIM_AZ9-3.1.T0800054</name>
</gene>
<dbReference type="InterPro" id="IPR012791">
    <property type="entry name" value="3-oxoacid_CoA-transf_B"/>
</dbReference>
<accession>A0A8S1N3X4</accession>
<keyword evidence="2" id="KW-0496">Mitochondrion</keyword>
<sequence>MYVKPISSLTHIGRYYVRIIKDLSVVKQIPAGSTVLVGGFGLCGIPECSINALKEAGTKNLTVVSNNCGTTDLGLGLLLNNGQLKRVIASYAGENHNLAKQYFDGTLELELVPQGTLAEKLRAAGAGIPAFYTHTGTDTVVEKGGIPIKYKKGGDTVEIESKPKPVEYFNGKKYIREDSIWGDYALIKANMADTNGNLRFVGTARNFNQDMVKAAKVVIAEVDSIVPVGSFGFDQAHVNGIYVDYLYQGNNYLKTVERLVYDQSVYDKNKDIKPQGKQNAIRNRIAKRAAQEFQDGMYVNLGIGIPTLIPAFLDKSMTIHFHTEIGAIGVGPYPKLGQELGDLQNAGKESCTLNSGATTFESSESFGIIRGGHLDMTVLGAMQITKQGDIANWVIPGKMVKGMGGAMDLVASGSKVLVVMEHTAKGEVKFVNQLQYPATGMNKVSQVITDKAVFVKRDGQLVLTEISSDTTLEWVRANTGFELTVADDLKTFQV</sequence>
<keyword evidence="4" id="KW-1185">Reference proteome</keyword>
<dbReference type="GO" id="GO:0008260">
    <property type="term" value="F:succinyl-CoA:3-oxo-acid CoA-transferase activity"/>
    <property type="evidence" value="ECO:0007669"/>
    <property type="project" value="TreeGrafter"/>
</dbReference>
<evidence type="ECO:0000313" key="3">
    <source>
        <dbReference type="EMBL" id="CAD8088037.1"/>
    </source>
</evidence>
<comment type="function">
    <text evidence="2">Key enzyme for ketone body catabolism. Transfers the CoA moiety from succinate to acetoacetate. Formation of the enzyme-CoA intermediate proceeds via an unstable anhydride species formed between the carboxylate groups of the enzyme and substrate.</text>
</comment>
<dbReference type="NCBIfam" id="TIGR02428">
    <property type="entry name" value="pcaJ_scoB_fam"/>
    <property type="match status" value="1"/>
</dbReference>
<reference evidence="3" key="1">
    <citation type="submission" date="2021-01" db="EMBL/GenBank/DDBJ databases">
        <authorList>
            <consortium name="Genoscope - CEA"/>
            <person name="William W."/>
        </authorList>
    </citation>
    <scope>NUCLEOTIDE SEQUENCE</scope>
</reference>
<name>A0A8S1N3X4_PARPR</name>
<protein>
    <recommendedName>
        <fullName evidence="2">Succinyl-CoA:3-ketoacid-coenzyme A transferase</fullName>
        <ecNumber evidence="2">2.8.3.5</ecNumber>
    </recommendedName>
</protein>
<keyword evidence="1 2" id="KW-0808">Transferase</keyword>
<dbReference type="Proteomes" id="UP000688137">
    <property type="component" value="Unassembled WGS sequence"/>
</dbReference>